<dbReference type="Proteomes" id="UP000271889">
    <property type="component" value="Unassembled WGS sequence"/>
</dbReference>
<evidence type="ECO:0000256" key="1">
    <source>
        <dbReference type="SAM" id="MobiDB-lite"/>
    </source>
</evidence>
<proteinExistence type="predicted"/>
<evidence type="ECO:0000313" key="2">
    <source>
        <dbReference type="EMBL" id="VDK66658.1"/>
    </source>
</evidence>
<dbReference type="AlphaFoldDB" id="A0A3P6TKV4"/>
<dbReference type="EMBL" id="UYRV01019855">
    <property type="protein sequence ID" value="VDK66658.1"/>
    <property type="molecule type" value="Genomic_DNA"/>
</dbReference>
<feature type="region of interest" description="Disordered" evidence="1">
    <location>
        <begin position="1"/>
        <end position="45"/>
    </location>
</feature>
<keyword evidence="3" id="KW-1185">Reference proteome</keyword>
<sequence>MSAADGRDERDRGDRRSDADRSGSAAEGHEDDVRPNPAHRGELAP</sequence>
<name>A0A3P6TKV4_CYLGO</name>
<accession>A0A3P6TKV4</accession>
<organism evidence="2 3">
    <name type="scientific">Cylicostephanus goldi</name>
    <name type="common">Nematode worm</name>
    <dbReference type="NCBI Taxonomy" id="71465"/>
    <lineage>
        <taxon>Eukaryota</taxon>
        <taxon>Metazoa</taxon>
        <taxon>Ecdysozoa</taxon>
        <taxon>Nematoda</taxon>
        <taxon>Chromadorea</taxon>
        <taxon>Rhabditida</taxon>
        <taxon>Rhabditina</taxon>
        <taxon>Rhabditomorpha</taxon>
        <taxon>Strongyloidea</taxon>
        <taxon>Strongylidae</taxon>
        <taxon>Cylicostephanus</taxon>
    </lineage>
</organism>
<reference evidence="2 3" key="1">
    <citation type="submission" date="2018-11" db="EMBL/GenBank/DDBJ databases">
        <authorList>
            <consortium name="Pathogen Informatics"/>
        </authorList>
    </citation>
    <scope>NUCLEOTIDE SEQUENCE [LARGE SCALE GENOMIC DNA]</scope>
</reference>
<protein>
    <submittedName>
        <fullName evidence="2">Uncharacterized protein</fullName>
    </submittedName>
</protein>
<gene>
    <name evidence="2" type="ORF">CGOC_LOCUS6214</name>
</gene>
<evidence type="ECO:0000313" key="3">
    <source>
        <dbReference type="Proteomes" id="UP000271889"/>
    </source>
</evidence>